<organism evidence="3 4">
    <name type="scientific">Fictibacillus solisalsi</name>
    <dbReference type="NCBI Taxonomy" id="459525"/>
    <lineage>
        <taxon>Bacteria</taxon>
        <taxon>Bacillati</taxon>
        <taxon>Bacillota</taxon>
        <taxon>Bacilli</taxon>
        <taxon>Bacillales</taxon>
        <taxon>Fictibacillaceae</taxon>
        <taxon>Fictibacillus</taxon>
    </lineage>
</organism>
<protein>
    <submittedName>
        <fullName evidence="3">Uncharacterized protein</fullName>
    </submittedName>
</protein>
<dbReference type="RefSeq" id="WP_090233762.1">
    <property type="nucleotide sequence ID" value="NZ_FNHW01000001.1"/>
</dbReference>
<keyword evidence="2" id="KW-0732">Signal</keyword>
<name>A0A1G9VIL4_9BACL</name>
<reference evidence="4" key="1">
    <citation type="submission" date="2016-10" db="EMBL/GenBank/DDBJ databases">
        <authorList>
            <person name="Varghese N."/>
            <person name="Submissions S."/>
        </authorList>
    </citation>
    <scope>NUCLEOTIDE SEQUENCE [LARGE SCALE GENOMIC DNA]</scope>
    <source>
        <strain evidence="4">CGMCC 1.6854</strain>
    </source>
</reference>
<feature type="coiled-coil region" evidence="1">
    <location>
        <begin position="48"/>
        <end position="82"/>
    </location>
</feature>
<dbReference type="AlphaFoldDB" id="A0A1G9VIL4"/>
<keyword evidence="1" id="KW-0175">Coiled coil</keyword>
<proteinExistence type="predicted"/>
<feature type="chain" id="PRO_5011764658" evidence="2">
    <location>
        <begin position="27"/>
        <end position="127"/>
    </location>
</feature>
<gene>
    <name evidence="3" type="ORF">SAMN04488137_1608</name>
</gene>
<dbReference type="EMBL" id="FNHW01000001">
    <property type="protein sequence ID" value="SDM71950.1"/>
    <property type="molecule type" value="Genomic_DNA"/>
</dbReference>
<accession>A0A1G9VIL4</accession>
<evidence type="ECO:0000313" key="3">
    <source>
        <dbReference type="EMBL" id="SDM71950.1"/>
    </source>
</evidence>
<sequence>MKKWSVFVLAGLIVLAGAIGASHVWAGEKTKVEKQNVQAEKKAVTVTTKKDQEEAKVLRKQLESLNSQMKKLNAEKDGEKTSAKRAKLSKEYLQVFEKQKALGKKLNVDSKALDHVISSLKEKESRE</sequence>
<evidence type="ECO:0000256" key="1">
    <source>
        <dbReference type="SAM" id="Coils"/>
    </source>
</evidence>
<evidence type="ECO:0000256" key="2">
    <source>
        <dbReference type="SAM" id="SignalP"/>
    </source>
</evidence>
<dbReference type="STRING" id="459525.SAMN04488137_1608"/>
<feature type="signal peptide" evidence="2">
    <location>
        <begin position="1"/>
        <end position="26"/>
    </location>
</feature>
<keyword evidence="4" id="KW-1185">Reference proteome</keyword>
<dbReference type="Proteomes" id="UP000199544">
    <property type="component" value="Unassembled WGS sequence"/>
</dbReference>
<evidence type="ECO:0000313" key="4">
    <source>
        <dbReference type="Proteomes" id="UP000199544"/>
    </source>
</evidence>